<dbReference type="Pfam" id="PF06356">
    <property type="entry name" value="DUF1064"/>
    <property type="match status" value="1"/>
</dbReference>
<accession>J9G873</accession>
<reference evidence="1" key="1">
    <citation type="journal article" date="2012" name="PLoS ONE">
        <title>Gene sets for utilization of primary and secondary nutrition supplies in the distal gut of endangered iberian lynx.</title>
        <authorList>
            <person name="Alcaide M."/>
            <person name="Messina E."/>
            <person name="Richter M."/>
            <person name="Bargiela R."/>
            <person name="Peplies J."/>
            <person name="Huws S.A."/>
            <person name="Newbold C.J."/>
            <person name="Golyshin P.N."/>
            <person name="Simon M.A."/>
            <person name="Lopez G."/>
            <person name="Yakimov M.M."/>
            <person name="Ferrer M."/>
        </authorList>
    </citation>
    <scope>NUCLEOTIDE SEQUENCE</scope>
</reference>
<comment type="caution">
    <text evidence="1">The sequence shown here is derived from an EMBL/GenBank/DDBJ whole genome shotgun (WGS) entry which is preliminary data.</text>
</comment>
<organism evidence="1">
    <name type="scientific">gut metagenome</name>
    <dbReference type="NCBI Taxonomy" id="749906"/>
    <lineage>
        <taxon>unclassified sequences</taxon>
        <taxon>metagenomes</taxon>
        <taxon>organismal metagenomes</taxon>
    </lineage>
</organism>
<protein>
    <submittedName>
        <fullName evidence="1">Protein containing DUF1064</fullName>
    </submittedName>
</protein>
<gene>
    <name evidence="1" type="ORF">EVA_16217</name>
</gene>
<name>J9G873_9ZZZZ</name>
<sequence length="120" mass="14053">MSPNKYHAIRTGRYASRLESRRAAQLRLMQRQGLITDLREQVPYLLIPTQRDAQGKLLERPCIYIADFVYLDQNGVQVVEDTKGMRTDVYRIKRKLMLSVHGIRIREISTKQPHSQCNIK</sequence>
<evidence type="ECO:0000313" key="1">
    <source>
        <dbReference type="EMBL" id="EJW95674.1"/>
    </source>
</evidence>
<proteinExistence type="predicted"/>
<dbReference type="InterPro" id="IPR009414">
    <property type="entry name" value="DUF1064"/>
</dbReference>
<dbReference type="AlphaFoldDB" id="J9G873"/>
<dbReference type="EMBL" id="AMCI01005681">
    <property type="protein sequence ID" value="EJW95674.1"/>
    <property type="molecule type" value="Genomic_DNA"/>
</dbReference>